<dbReference type="EMBL" id="JANBPY010000703">
    <property type="protein sequence ID" value="KAJ1964411.1"/>
    <property type="molecule type" value="Genomic_DNA"/>
</dbReference>
<keyword evidence="3" id="KW-1185">Reference proteome</keyword>
<dbReference type="InterPro" id="IPR036322">
    <property type="entry name" value="WD40_repeat_dom_sf"/>
</dbReference>
<reference evidence="2" key="1">
    <citation type="submission" date="2022-07" db="EMBL/GenBank/DDBJ databases">
        <title>Phylogenomic reconstructions and comparative analyses of Kickxellomycotina fungi.</title>
        <authorList>
            <person name="Reynolds N.K."/>
            <person name="Stajich J.E."/>
            <person name="Barry K."/>
            <person name="Grigoriev I.V."/>
            <person name="Crous P."/>
            <person name="Smith M.E."/>
        </authorList>
    </citation>
    <scope>NUCLEOTIDE SEQUENCE</scope>
    <source>
        <strain evidence="2">RSA 1196</strain>
    </source>
</reference>
<dbReference type="Pfam" id="PF00400">
    <property type="entry name" value="WD40"/>
    <property type="match status" value="2"/>
</dbReference>
<feature type="repeat" description="WD" evidence="1">
    <location>
        <begin position="340"/>
        <end position="372"/>
    </location>
</feature>
<dbReference type="Gene3D" id="2.130.10.10">
    <property type="entry name" value="YVTN repeat-like/Quinoprotein amine dehydrogenase"/>
    <property type="match status" value="2"/>
</dbReference>
<dbReference type="PROSITE" id="PS50082">
    <property type="entry name" value="WD_REPEATS_2"/>
    <property type="match status" value="2"/>
</dbReference>
<dbReference type="InterPro" id="IPR027145">
    <property type="entry name" value="PWP2"/>
</dbReference>
<accession>A0A9W8AUU6</accession>
<dbReference type="PANTHER" id="PTHR19858">
    <property type="entry name" value="WD40 REPEAT PROTEIN"/>
    <property type="match status" value="1"/>
</dbReference>
<dbReference type="InterPro" id="IPR001680">
    <property type="entry name" value="WD40_rpt"/>
</dbReference>
<sequence>MTYTTPFVQFSNLCGTVYSKGTLAFTPDGNRLATPVGNRVTLFDLVNNKTETLPIPSSCDISAVTISPNGNLLIAVNSQGMVYLVNLPRRVVITEFRAGKKCKLVAFSPNSRLFAVTVEHSVHIYRTPGLDREFSPILPHCQWANHHNGITSLSWTPDSQFLLTGSKDATGSIFKIPHKSDPKAKLRHITMTGHHGALIGFYYSPENCEFYSVMRNSRVIARQIIRKSDEKPVPLTEFFEQKRDCKTNITHNVKLADSFGYALVSAYLPATQMLVVGFKQGILGLWQLPSMSQLQTLNVAKAPIDTVALNATGEWIGLASAEVGQLVVWEWQSESYVLKQQGHSYDVNSLAYSPDGQYVVTGGDDAKVKVWN</sequence>
<dbReference type="AlphaFoldDB" id="A0A9W8AUU6"/>
<dbReference type="GO" id="GO:0032040">
    <property type="term" value="C:small-subunit processome"/>
    <property type="evidence" value="ECO:0007669"/>
    <property type="project" value="TreeGrafter"/>
</dbReference>
<feature type="non-terminal residue" evidence="2">
    <location>
        <position position="372"/>
    </location>
</feature>
<name>A0A9W8AUU6_9FUNG</name>
<dbReference type="Proteomes" id="UP001150925">
    <property type="component" value="Unassembled WGS sequence"/>
</dbReference>
<evidence type="ECO:0000313" key="2">
    <source>
        <dbReference type="EMBL" id="KAJ1964411.1"/>
    </source>
</evidence>
<evidence type="ECO:0000313" key="3">
    <source>
        <dbReference type="Proteomes" id="UP001150925"/>
    </source>
</evidence>
<protein>
    <submittedName>
        <fullName evidence="2">U3 snoRNP protein</fullName>
    </submittedName>
</protein>
<feature type="repeat" description="WD" evidence="1">
    <location>
        <begin position="143"/>
        <end position="176"/>
    </location>
</feature>
<dbReference type="SUPFAM" id="SSF50978">
    <property type="entry name" value="WD40 repeat-like"/>
    <property type="match status" value="1"/>
</dbReference>
<dbReference type="GO" id="GO:0000028">
    <property type="term" value="P:ribosomal small subunit assembly"/>
    <property type="evidence" value="ECO:0007669"/>
    <property type="project" value="TreeGrafter"/>
</dbReference>
<dbReference type="PROSITE" id="PS50294">
    <property type="entry name" value="WD_REPEATS_REGION"/>
    <property type="match status" value="1"/>
</dbReference>
<dbReference type="PANTHER" id="PTHR19858:SF0">
    <property type="entry name" value="PERIODIC TRYPTOPHAN PROTEIN 2 HOMOLOG"/>
    <property type="match status" value="1"/>
</dbReference>
<evidence type="ECO:0000256" key="1">
    <source>
        <dbReference type="PROSITE-ProRule" id="PRU00221"/>
    </source>
</evidence>
<keyword evidence="1" id="KW-0853">WD repeat</keyword>
<dbReference type="SMART" id="SM00320">
    <property type="entry name" value="WD40"/>
    <property type="match status" value="5"/>
</dbReference>
<proteinExistence type="predicted"/>
<dbReference type="OrthoDB" id="3142434at2759"/>
<organism evidence="2 3">
    <name type="scientific">Dispira parvispora</name>
    <dbReference type="NCBI Taxonomy" id="1520584"/>
    <lineage>
        <taxon>Eukaryota</taxon>
        <taxon>Fungi</taxon>
        <taxon>Fungi incertae sedis</taxon>
        <taxon>Zoopagomycota</taxon>
        <taxon>Kickxellomycotina</taxon>
        <taxon>Dimargaritomycetes</taxon>
        <taxon>Dimargaritales</taxon>
        <taxon>Dimargaritaceae</taxon>
        <taxon>Dispira</taxon>
    </lineage>
</organism>
<comment type="caution">
    <text evidence="2">The sequence shown here is derived from an EMBL/GenBank/DDBJ whole genome shotgun (WGS) entry which is preliminary data.</text>
</comment>
<dbReference type="InterPro" id="IPR015943">
    <property type="entry name" value="WD40/YVTN_repeat-like_dom_sf"/>
</dbReference>
<gene>
    <name evidence="2" type="primary">PWP2_1</name>
    <name evidence="2" type="ORF">IWQ62_002941</name>
</gene>
<dbReference type="GO" id="GO:0034388">
    <property type="term" value="C:Pwp2p-containing subcomplex of 90S preribosome"/>
    <property type="evidence" value="ECO:0007669"/>
    <property type="project" value="TreeGrafter"/>
</dbReference>
<dbReference type="GO" id="GO:0000462">
    <property type="term" value="P:maturation of SSU-rRNA from tricistronic rRNA transcript (SSU-rRNA, 5.8S rRNA, LSU-rRNA)"/>
    <property type="evidence" value="ECO:0007669"/>
    <property type="project" value="TreeGrafter"/>
</dbReference>